<comment type="caution">
    <text evidence="2">The sequence shown here is derived from an EMBL/GenBank/DDBJ whole genome shotgun (WGS) entry which is preliminary data.</text>
</comment>
<dbReference type="Proteomes" id="UP000469670">
    <property type="component" value="Unassembled WGS sequence"/>
</dbReference>
<dbReference type="AlphaFoldDB" id="A0A7K3RWM8"/>
<sequence length="247" mass="25812">MNGSAVERTGPGGAVAAHGVRRRRRAVAGLALLAALTGCSGGGSGSGSPAPGPAPTSTRLKAEDLRPLLLEASDLGKDVRSLDPDPDKGSGASPVTGGGPKDCEALEPYGHDGPIDELIGTKGRVARGFSRDGELLSQQLYSRMPASMSDRMNKAFAALTACPEYSELLVLGDQGTAESLVKTRAIEVEGVEGRTYGYERTVMDKELRSPTRTMTIAVTRGWTTVMLTGSPDFVKEALEPALRKATQ</sequence>
<evidence type="ECO:0000313" key="3">
    <source>
        <dbReference type="Proteomes" id="UP000469670"/>
    </source>
</evidence>
<feature type="compositionally biased region" description="Basic and acidic residues" evidence="1">
    <location>
        <begin position="74"/>
        <end position="88"/>
    </location>
</feature>
<organism evidence="2 3">
    <name type="scientific">Streptomyces parvus</name>
    <dbReference type="NCBI Taxonomy" id="66428"/>
    <lineage>
        <taxon>Bacteria</taxon>
        <taxon>Bacillati</taxon>
        <taxon>Actinomycetota</taxon>
        <taxon>Actinomycetes</taxon>
        <taxon>Kitasatosporales</taxon>
        <taxon>Streptomycetaceae</taxon>
        <taxon>Streptomyces</taxon>
    </lineage>
</organism>
<name>A0A7K3RWM8_9ACTN</name>
<gene>
    <name evidence="2" type="ORF">G3I50_15395</name>
</gene>
<feature type="region of interest" description="Disordered" evidence="1">
    <location>
        <begin position="38"/>
        <end position="104"/>
    </location>
</feature>
<evidence type="ECO:0000313" key="2">
    <source>
        <dbReference type="EMBL" id="NEC19631.1"/>
    </source>
</evidence>
<reference evidence="2 3" key="1">
    <citation type="submission" date="2020-01" db="EMBL/GenBank/DDBJ databases">
        <title>Insect and environment-associated Actinomycetes.</title>
        <authorList>
            <person name="Currrie C."/>
            <person name="Chevrette M."/>
            <person name="Carlson C."/>
            <person name="Stubbendieck R."/>
            <person name="Wendt-Pienkowski E."/>
        </authorList>
    </citation>
    <scope>NUCLEOTIDE SEQUENCE [LARGE SCALE GENOMIC DNA]</scope>
    <source>
        <strain evidence="2 3">SID7590</strain>
    </source>
</reference>
<dbReference type="RefSeq" id="WP_164202861.1">
    <property type="nucleotide sequence ID" value="NZ_JAAGMP010000698.1"/>
</dbReference>
<feature type="region of interest" description="Disordered" evidence="1">
    <location>
        <begin position="1"/>
        <end position="21"/>
    </location>
</feature>
<proteinExistence type="predicted"/>
<dbReference type="EMBL" id="JAAGMP010000698">
    <property type="protein sequence ID" value="NEC19631.1"/>
    <property type="molecule type" value="Genomic_DNA"/>
</dbReference>
<accession>A0A7K3RWM8</accession>
<evidence type="ECO:0000256" key="1">
    <source>
        <dbReference type="SAM" id="MobiDB-lite"/>
    </source>
</evidence>
<protein>
    <recommendedName>
        <fullName evidence="4">Sensor domain-containing protein</fullName>
    </recommendedName>
</protein>
<evidence type="ECO:0008006" key="4">
    <source>
        <dbReference type="Google" id="ProtNLM"/>
    </source>
</evidence>